<sequence>MGLMRVVRISALLLISFLLLGCERSNGSFVCHFGVPGGDAYAIADIVAKHIKEHYAFADRTTVDRTHSGKIYYVAPGCVPSFTFYEIVEPSDIREIEELAKQSLSLAGIDRVSLVFYEKQNWVTASPNGGGHRGHENVVKKITVEK</sequence>
<evidence type="ECO:0000313" key="1">
    <source>
        <dbReference type="EMBL" id="AAZ46411.1"/>
    </source>
</evidence>
<dbReference type="EMBL" id="CP000089">
    <property type="protein sequence ID" value="AAZ46411.1"/>
    <property type="molecule type" value="Genomic_DNA"/>
</dbReference>
<reference evidence="1" key="1">
    <citation type="submission" date="2005-08" db="EMBL/GenBank/DDBJ databases">
        <title>Complete sequence of Dechloromonas aromatica RCB.</title>
        <authorList>
            <person name="Salinero K.K."/>
            <person name="Copeland A."/>
            <person name="Lucas S."/>
            <person name="Lapidus A."/>
            <person name="Barry K."/>
            <person name="Detter J.C."/>
            <person name="Glavina T."/>
            <person name="Hammon N."/>
            <person name="Israni S."/>
            <person name="Pitluck S."/>
            <person name="Di Bartolo G."/>
            <person name="Trong S."/>
            <person name="Schmutz J."/>
            <person name="Larimer F."/>
            <person name="Land M."/>
            <person name="Ivanova N."/>
            <person name="Richardson P."/>
        </authorList>
    </citation>
    <scope>NUCLEOTIDE SEQUENCE</scope>
    <source>
        <strain evidence="1">RCB</strain>
    </source>
</reference>
<dbReference type="HOGENOM" id="CLU_1803937_0_0_4"/>
<gene>
    <name evidence="1" type="ordered locus">Daro_1663</name>
</gene>
<dbReference type="eggNOG" id="ENOG5033P4H">
    <property type="taxonomic scope" value="Bacteria"/>
</dbReference>
<protein>
    <recommendedName>
        <fullName evidence="2">Lipoprotein</fullName>
    </recommendedName>
</protein>
<name>Q47FH0_DECAR</name>
<dbReference type="AlphaFoldDB" id="Q47FH0"/>
<organism evidence="1">
    <name type="scientific">Dechloromonas aromatica (strain RCB)</name>
    <dbReference type="NCBI Taxonomy" id="159087"/>
    <lineage>
        <taxon>Bacteria</taxon>
        <taxon>Pseudomonadati</taxon>
        <taxon>Pseudomonadota</taxon>
        <taxon>Betaproteobacteria</taxon>
        <taxon>Rhodocyclales</taxon>
        <taxon>Azonexaceae</taxon>
        <taxon>Dechloromonas</taxon>
    </lineage>
</organism>
<proteinExistence type="predicted"/>
<accession>Q47FH0</accession>
<dbReference type="KEGG" id="dar:Daro_1663"/>
<evidence type="ECO:0008006" key="2">
    <source>
        <dbReference type="Google" id="ProtNLM"/>
    </source>
</evidence>
<dbReference type="PROSITE" id="PS51257">
    <property type="entry name" value="PROKAR_LIPOPROTEIN"/>
    <property type="match status" value="1"/>
</dbReference>